<keyword evidence="1" id="KW-1133">Transmembrane helix</keyword>
<evidence type="ECO:0000313" key="2">
    <source>
        <dbReference type="EMBL" id="EGR29146.1"/>
    </source>
</evidence>
<proteinExistence type="predicted"/>
<dbReference type="GeneID" id="14905256"/>
<dbReference type="AlphaFoldDB" id="G0R047"/>
<organism evidence="2 3">
    <name type="scientific">Ichthyophthirius multifiliis</name>
    <name type="common">White spot disease agent</name>
    <name type="synonym">Ich</name>
    <dbReference type="NCBI Taxonomy" id="5932"/>
    <lineage>
        <taxon>Eukaryota</taxon>
        <taxon>Sar</taxon>
        <taxon>Alveolata</taxon>
        <taxon>Ciliophora</taxon>
        <taxon>Intramacronucleata</taxon>
        <taxon>Oligohymenophorea</taxon>
        <taxon>Hymenostomatida</taxon>
        <taxon>Ophryoglenina</taxon>
        <taxon>Ichthyophthirius</taxon>
    </lineage>
</organism>
<keyword evidence="3" id="KW-1185">Reference proteome</keyword>
<feature type="transmembrane region" description="Helical" evidence="1">
    <location>
        <begin position="109"/>
        <end position="131"/>
    </location>
</feature>
<evidence type="ECO:0000313" key="3">
    <source>
        <dbReference type="Proteomes" id="UP000008983"/>
    </source>
</evidence>
<protein>
    <recommendedName>
        <fullName evidence="4">Transmembrane protein</fullName>
    </recommendedName>
</protein>
<accession>G0R047</accession>
<feature type="transmembrane region" description="Helical" evidence="1">
    <location>
        <begin position="137"/>
        <end position="154"/>
    </location>
</feature>
<dbReference type="EMBL" id="GL984180">
    <property type="protein sequence ID" value="EGR29146.1"/>
    <property type="molecule type" value="Genomic_DNA"/>
</dbReference>
<evidence type="ECO:0000256" key="1">
    <source>
        <dbReference type="SAM" id="Phobius"/>
    </source>
</evidence>
<dbReference type="InParanoid" id="G0R047"/>
<dbReference type="Proteomes" id="UP000008983">
    <property type="component" value="Unassembled WGS sequence"/>
</dbReference>
<name>G0R047_ICHMU</name>
<feature type="transmembrane region" description="Helical" evidence="1">
    <location>
        <begin position="16"/>
        <end position="36"/>
    </location>
</feature>
<feature type="transmembrane region" description="Helical" evidence="1">
    <location>
        <begin position="48"/>
        <end position="67"/>
    </location>
</feature>
<keyword evidence="1" id="KW-0472">Membrane</keyword>
<dbReference type="RefSeq" id="XP_004030382.1">
    <property type="nucleotide sequence ID" value="XM_004030334.1"/>
</dbReference>
<feature type="transmembrane region" description="Helical" evidence="1">
    <location>
        <begin position="79"/>
        <end position="97"/>
    </location>
</feature>
<evidence type="ECO:0008006" key="4">
    <source>
        <dbReference type="Google" id="ProtNLM"/>
    </source>
</evidence>
<keyword evidence="1" id="KW-0812">Transmembrane</keyword>
<sequence>MQFFLKFFFGQSRRKLLYFFYIISIYSVYIEFYICLDKILKITKFQIIEILFQIFGHSIYLIAISRHLFIKNGTPNKRIQLKIMVIACLGIFIKMLIKKLSIRLHKNIYILLEIILFFNMNLRNIFFCVFFEIFKKLVGQIFTQICIYFIKSILQKPNMNIQNRMLDMKVRRNLHKNCKFKTVSVMDQSQKQNLDQIIIILFCFQFAFLKKFRHQEFKQILKCINTS</sequence>
<reference evidence="2 3" key="1">
    <citation type="submission" date="2011-07" db="EMBL/GenBank/DDBJ databases">
        <authorList>
            <person name="Coyne R."/>
            <person name="Brami D."/>
            <person name="Johnson J."/>
            <person name="Hostetler J."/>
            <person name="Hannick L."/>
            <person name="Clark T."/>
            <person name="Cassidy-Hanley D."/>
            <person name="Inman J."/>
        </authorList>
    </citation>
    <scope>NUCLEOTIDE SEQUENCE [LARGE SCALE GENOMIC DNA]</scope>
    <source>
        <strain evidence="2 3">G5</strain>
    </source>
</reference>
<gene>
    <name evidence="2" type="ORF">IMG5_162000</name>
</gene>